<evidence type="ECO:0000256" key="9">
    <source>
        <dbReference type="SAM" id="Phobius"/>
    </source>
</evidence>
<dbReference type="EMBL" id="JALLBG020000062">
    <property type="protein sequence ID" value="KAL3768803.1"/>
    <property type="molecule type" value="Genomic_DNA"/>
</dbReference>
<keyword evidence="4 9" id="KW-1133">Transmembrane helix</keyword>
<proteinExistence type="predicted"/>
<protein>
    <recommendedName>
        <fullName evidence="7">Heme O synthase</fullName>
    </recommendedName>
</protein>
<feature type="transmembrane region" description="Helical" evidence="9">
    <location>
        <begin position="107"/>
        <end position="128"/>
    </location>
</feature>
<dbReference type="PANTHER" id="PTHR43448:SF2">
    <property type="entry name" value="PROTOHEME IX FARNESYLTRANSFERASE, MITOCHONDRIAL"/>
    <property type="match status" value="1"/>
</dbReference>
<evidence type="ECO:0000256" key="8">
    <source>
        <dbReference type="SAM" id="MobiDB-lite"/>
    </source>
</evidence>
<comment type="caution">
    <text evidence="10">The sequence shown here is derived from an EMBL/GenBank/DDBJ whole genome shotgun (WGS) entry which is preliminary data.</text>
</comment>
<evidence type="ECO:0000256" key="3">
    <source>
        <dbReference type="ARBA" id="ARBA00022692"/>
    </source>
</evidence>
<feature type="transmembrane region" description="Helical" evidence="9">
    <location>
        <begin position="149"/>
        <end position="170"/>
    </location>
</feature>
<evidence type="ECO:0000256" key="5">
    <source>
        <dbReference type="ARBA" id="ARBA00023133"/>
    </source>
</evidence>
<evidence type="ECO:0000256" key="2">
    <source>
        <dbReference type="ARBA" id="ARBA00022679"/>
    </source>
</evidence>
<keyword evidence="3 9" id="KW-0812">Transmembrane</keyword>
<feature type="compositionally biased region" description="Low complexity" evidence="8">
    <location>
        <begin position="7"/>
        <end position="17"/>
    </location>
</feature>
<evidence type="ECO:0000256" key="1">
    <source>
        <dbReference type="ARBA" id="ARBA00004141"/>
    </source>
</evidence>
<dbReference type="InterPro" id="IPR000537">
    <property type="entry name" value="UbiA_prenyltransferase"/>
</dbReference>
<evidence type="ECO:0000256" key="6">
    <source>
        <dbReference type="ARBA" id="ARBA00023136"/>
    </source>
</evidence>
<dbReference type="GO" id="GO:0016740">
    <property type="term" value="F:transferase activity"/>
    <property type="evidence" value="ECO:0007669"/>
    <property type="project" value="UniProtKB-KW"/>
</dbReference>
<keyword evidence="5" id="KW-0350">Heme biosynthesis</keyword>
<name>A0ABD3N0K9_9STRA</name>
<gene>
    <name evidence="10" type="ORF">ACHAWU_006904</name>
</gene>
<keyword evidence="2" id="KW-0808">Transferase</keyword>
<evidence type="ECO:0000313" key="11">
    <source>
        <dbReference type="Proteomes" id="UP001530293"/>
    </source>
</evidence>
<feature type="transmembrane region" description="Helical" evidence="9">
    <location>
        <begin position="503"/>
        <end position="521"/>
    </location>
</feature>
<dbReference type="GO" id="GO:0006783">
    <property type="term" value="P:heme biosynthetic process"/>
    <property type="evidence" value="ECO:0007669"/>
    <property type="project" value="UniProtKB-KW"/>
</dbReference>
<keyword evidence="11" id="KW-1185">Reference proteome</keyword>
<feature type="compositionally biased region" description="Low complexity" evidence="8">
    <location>
        <begin position="40"/>
        <end position="65"/>
    </location>
</feature>
<dbReference type="NCBIfam" id="TIGR01473">
    <property type="entry name" value="cyoE_ctaB"/>
    <property type="match status" value="1"/>
</dbReference>
<comment type="subcellular location">
    <subcellularLocation>
        <location evidence="1">Membrane</location>
        <topology evidence="1">Multi-pass membrane protein</topology>
    </subcellularLocation>
</comment>
<dbReference type="CDD" id="cd13957">
    <property type="entry name" value="PT_UbiA_Cox10"/>
    <property type="match status" value="1"/>
</dbReference>
<evidence type="ECO:0000256" key="7">
    <source>
        <dbReference type="ARBA" id="ARBA00030253"/>
    </source>
</evidence>
<feature type="transmembrane region" description="Helical" evidence="9">
    <location>
        <begin position="79"/>
        <end position="101"/>
    </location>
</feature>
<feature type="transmembrane region" description="Helical" evidence="9">
    <location>
        <begin position="333"/>
        <end position="350"/>
    </location>
</feature>
<feature type="transmembrane region" description="Helical" evidence="9">
    <location>
        <begin position="232"/>
        <end position="252"/>
    </location>
</feature>
<evidence type="ECO:0000256" key="4">
    <source>
        <dbReference type="ARBA" id="ARBA00022989"/>
    </source>
</evidence>
<reference evidence="10 11" key="1">
    <citation type="submission" date="2024-10" db="EMBL/GenBank/DDBJ databases">
        <title>Updated reference genomes for cyclostephanoid diatoms.</title>
        <authorList>
            <person name="Roberts W.R."/>
            <person name="Alverson A.J."/>
        </authorList>
    </citation>
    <scope>NUCLEOTIDE SEQUENCE [LARGE SCALE GENOMIC DNA]</scope>
    <source>
        <strain evidence="10 11">AJA232-27</strain>
    </source>
</reference>
<dbReference type="GO" id="GO:0016020">
    <property type="term" value="C:membrane"/>
    <property type="evidence" value="ECO:0007669"/>
    <property type="project" value="UniProtKB-SubCell"/>
</dbReference>
<dbReference type="InterPro" id="IPR044878">
    <property type="entry name" value="UbiA_sf"/>
</dbReference>
<sequence length="905" mass="99676">MLAHPFSTTTSNSTTNNPIDDYQITSRISGNNENDDSENDFQSNAQTASSTASTNGSSGTTTPTTRMSQQLAELSKARLSALVVSTTAFGFLSAGPTALALTSLPTFVSASVGTALCASSAATFNQIFEIERDRCMKRTGNRPLVTGVVSKEMAMGLGCFTGTSGGLILGLGTDPITTMLGVGNIGLYAGLYTYLKPKSEINTWVGAVVGAIPPVMGWTAAGGSLLDAEAMLLGATLFLWQFPHFFALNWMYRTDYRRGGFAMVAVNDPNGDRTASLIQRYGLYLASLPFISTALEVTSPMFAVDAGILLNGYALHVASKFNKERSNANARKVFLTSLWYLPCLMMLFLLHSRRWHEKIDDDVKLALSDEKEEETTEVSILVKMQKIMNDIQSKGRELCMHEAIASKDVEIWVASETKKAVIDGSKCPISIGKAVAESTCTSIASKQELTSKHESRGDYVGRTTHALSAAVGSVAFTSASSQSQRRISPPSSGIKFMTRLRSAIVVVFAALALFILVFSSISTRRRQWSSPPAASPLRSYPTAVEARDHRRQLASSNLSQYADPKSVTLRSDAQNNAPIEIDQETISDGTLPPKQFQFINNDLRRNCQIIYITGVEGATHHGFLPILETLARIQVDPVTGMQYHVDASPTALKAALFGWFSGMTKKWGFKNPDIDDPAFVQKVIEESCPHDGQKHVLIEWASFPSGQTDDPRTYRVHRQKEWLSMSPEEIANDAEATTHPVNMQAFYRAYSPFVDIKFVVLHRPYLETIASHSDWDGGPIIHSNVIRGFMIMIARFLNSHKVDWVTGRSLWTLICTDRIMTKNYGPGEDVRIARRNIVSNLAEFLDWPNGDCPHCFDEWYESTKDPVKVLGKKNVKTLEEHMQLLNGVWPPRVEGGGIIEQHCRK</sequence>
<evidence type="ECO:0000313" key="10">
    <source>
        <dbReference type="EMBL" id="KAL3768803.1"/>
    </source>
</evidence>
<dbReference type="InterPro" id="IPR006369">
    <property type="entry name" value="Protohaem_IX_farnesylTrfase"/>
</dbReference>
<dbReference type="Gene3D" id="1.10.357.140">
    <property type="entry name" value="UbiA prenyltransferase"/>
    <property type="match status" value="1"/>
</dbReference>
<organism evidence="10 11">
    <name type="scientific">Discostella pseudostelligera</name>
    <dbReference type="NCBI Taxonomy" id="259834"/>
    <lineage>
        <taxon>Eukaryota</taxon>
        <taxon>Sar</taxon>
        <taxon>Stramenopiles</taxon>
        <taxon>Ochrophyta</taxon>
        <taxon>Bacillariophyta</taxon>
        <taxon>Coscinodiscophyceae</taxon>
        <taxon>Thalassiosirophycidae</taxon>
        <taxon>Stephanodiscales</taxon>
        <taxon>Stephanodiscaceae</taxon>
        <taxon>Discostella</taxon>
    </lineage>
</organism>
<dbReference type="AlphaFoldDB" id="A0ABD3N0K9"/>
<accession>A0ABD3N0K9</accession>
<dbReference type="Proteomes" id="UP001530293">
    <property type="component" value="Unassembled WGS sequence"/>
</dbReference>
<dbReference type="FunFam" id="1.10.357.140:FF:000006">
    <property type="entry name" value="Protoheme IX farnesyltransferase, mitochondrial"/>
    <property type="match status" value="1"/>
</dbReference>
<feature type="transmembrane region" description="Helical" evidence="9">
    <location>
        <begin position="176"/>
        <end position="195"/>
    </location>
</feature>
<dbReference type="Pfam" id="PF01040">
    <property type="entry name" value="UbiA"/>
    <property type="match status" value="1"/>
</dbReference>
<feature type="transmembrane region" description="Helical" evidence="9">
    <location>
        <begin position="283"/>
        <end position="313"/>
    </location>
</feature>
<feature type="region of interest" description="Disordered" evidence="8">
    <location>
        <begin position="1"/>
        <end position="69"/>
    </location>
</feature>
<keyword evidence="6 9" id="KW-0472">Membrane</keyword>
<feature type="transmembrane region" description="Helical" evidence="9">
    <location>
        <begin position="204"/>
        <end position="226"/>
    </location>
</feature>
<dbReference type="PANTHER" id="PTHR43448">
    <property type="entry name" value="PROTOHEME IX FARNESYLTRANSFERASE, MITOCHONDRIAL"/>
    <property type="match status" value="1"/>
</dbReference>